<dbReference type="Proteomes" id="UP000293638">
    <property type="component" value="Unassembled WGS sequence"/>
</dbReference>
<dbReference type="EMBL" id="SGXD01000003">
    <property type="protein sequence ID" value="RZS87230.1"/>
    <property type="molecule type" value="Genomic_DNA"/>
</dbReference>
<reference evidence="1 2" key="1">
    <citation type="submission" date="2019-02" db="EMBL/GenBank/DDBJ databases">
        <title>Genomic Encyclopedia of Type Strains, Phase IV (KMG-IV): sequencing the most valuable type-strain genomes for metagenomic binning, comparative biology and taxonomic classification.</title>
        <authorList>
            <person name="Goeker M."/>
        </authorList>
    </citation>
    <scope>NUCLEOTIDE SEQUENCE [LARGE SCALE GENOMIC DNA]</scope>
    <source>
        <strain evidence="1 2">DSM 45622</strain>
    </source>
</reference>
<accession>A0A4Q7NRG9</accession>
<dbReference type="AlphaFoldDB" id="A0A4Q7NRG9"/>
<keyword evidence="2" id="KW-1185">Reference proteome</keyword>
<sequence>MPTMSKDPRATGNVVSDPVHIRALLARRSSPVQRRAAA</sequence>
<protein>
    <submittedName>
        <fullName evidence="1">Uncharacterized protein</fullName>
    </submittedName>
</protein>
<evidence type="ECO:0000313" key="2">
    <source>
        <dbReference type="Proteomes" id="UP000293638"/>
    </source>
</evidence>
<proteinExistence type="predicted"/>
<organism evidence="1 2">
    <name type="scientific">Motilibacter rhizosphaerae</name>
    <dbReference type="NCBI Taxonomy" id="598652"/>
    <lineage>
        <taxon>Bacteria</taxon>
        <taxon>Bacillati</taxon>
        <taxon>Actinomycetota</taxon>
        <taxon>Actinomycetes</taxon>
        <taxon>Motilibacterales</taxon>
        <taxon>Motilibacteraceae</taxon>
        <taxon>Motilibacter</taxon>
    </lineage>
</organism>
<name>A0A4Q7NRG9_9ACTN</name>
<evidence type="ECO:0000313" key="1">
    <source>
        <dbReference type="EMBL" id="RZS87230.1"/>
    </source>
</evidence>
<comment type="caution">
    <text evidence="1">The sequence shown here is derived from an EMBL/GenBank/DDBJ whole genome shotgun (WGS) entry which is preliminary data.</text>
</comment>
<gene>
    <name evidence="1" type="ORF">EV189_2655</name>
</gene>